<evidence type="ECO:0000313" key="2">
    <source>
        <dbReference type="EMBL" id="SIT85680.1"/>
    </source>
</evidence>
<keyword evidence="3" id="KW-1185">Reference proteome</keyword>
<dbReference type="RefSeq" id="WP_076758292.1">
    <property type="nucleotide sequence ID" value="NZ_FTPL01000002.1"/>
</dbReference>
<reference evidence="3" key="1">
    <citation type="submission" date="2017-01" db="EMBL/GenBank/DDBJ databases">
        <authorList>
            <person name="Varghese N."/>
            <person name="Submissions S."/>
        </authorList>
    </citation>
    <scope>NUCLEOTIDE SEQUENCE [LARGE SCALE GENOMIC DNA]</scope>
    <source>
        <strain evidence="3">MNA4</strain>
    </source>
</reference>
<dbReference type="EMBL" id="FTPL01000002">
    <property type="protein sequence ID" value="SIT85680.1"/>
    <property type="molecule type" value="Genomic_DNA"/>
</dbReference>
<feature type="region of interest" description="Disordered" evidence="1">
    <location>
        <begin position="1"/>
        <end position="78"/>
    </location>
</feature>
<dbReference type="AlphaFoldDB" id="A0A1U7PQY9"/>
<dbReference type="Proteomes" id="UP000187550">
    <property type="component" value="Unassembled WGS sequence"/>
</dbReference>
<evidence type="ECO:0000256" key="1">
    <source>
        <dbReference type="SAM" id="MobiDB-lite"/>
    </source>
</evidence>
<feature type="compositionally biased region" description="Basic and acidic residues" evidence="1">
    <location>
        <begin position="46"/>
        <end position="55"/>
    </location>
</feature>
<gene>
    <name evidence="2" type="ORF">SAMN05428946_1859</name>
</gene>
<proteinExistence type="predicted"/>
<accession>A0A1U7PQY9</accession>
<evidence type="ECO:0000313" key="3">
    <source>
        <dbReference type="Proteomes" id="UP000187550"/>
    </source>
</evidence>
<feature type="compositionally biased region" description="Polar residues" evidence="1">
    <location>
        <begin position="26"/>
        <end position="39"/>
    </location>
</feature>
<protein>
    <submittedName>
        <fullName evidence="2">Uncharacterized protein</fullName>
    </submittedName>
</protein>
<name>A0A1U7PQY9_9BACI</name>
<feature type="compositionally biased region" description="Basic and acidic residues" evidence="1">
    <location>
        <begin position="68"/>
        <end position="78"/>
    </location>
</feature>
<sequence length="78" mass="8448">MTEHNSRTAEQMAKSSAEAMKKSHEQTQSIAKKSGSKPTVQPGKAFSEEGRKTDEVAATEYTDGDGGFDPRDKLETGE</sequence>
<dbReference type="OrthoDB" id="2453774at2"/>
<organism evidence="2 3">
    <name type="scientific">Edaphobacillus lindanitolerans</name>
    <dbReference type="NCBI Taxonomy" id="550447"/>
    <lineage>
        <taxon>Bacteria</taxon>
        <taxon>Bacillati</taxon>
        <taxon>Bacillota</taxon>
        <taxon>Bacilli</taxon>
        <taxon>Bacillales</taxon>
        <taxon>Bacillaceae</taxon>
        <taxon>Edaphobacillus</taxon>
    </lineage>
</organism>